<dbReference type="SMART" id="SM00516">
    <property type="entry name" value="SEC14"/>
    <property type="match status" value="1"/>
</dbReference>
<dbReference type="PROSITE" id="PS50191">
    <property type="entry name" value="CRAL_TRIO"/>
    <property type="match status" value="1"/>
</dbReference>
<evidence type="ECO:0000313" key="5">
    <source>
        <dbReference type="Ensembl" id="ENSPKIP00000012394.1"/>
    </source>
</evidence>
<sequence length="365" mass="41378">MGTYTDKRNQYFLDGGPEVSKVRHNIQDMELREEWQDEDLPRPLPEDVQSPGGGPLDHSGAGERPAKPTSLALSGGGHPRKRRLVAPTLSLTLDHSDSIMSDEFASAALSPTPEDDDDDDGELDFNLDAMDTPSDSESSNFQGSVAELEWEDDLPRRARVRGGVLRSSVGEQAEMGLPELDQVDSQGCRWRHFRIGSQECRVNMSVLEPYLQVLSHGGYCGDGMNAIIVFSTCYLPENTTKDYQYVMDNLFRYIVGTLDLMVSENYVMVYLCGMASRNKMPNVKWLRRCYTTIDRRLRKNLKSVLVVHPLWYIKALITIIKPFVSVKFNRKIRLVHSLKELSQILPMAQVQIPDCVRRFDETMNK</sequence>
<dbReference type="Proteomes" id="UP000261540">
    <property type="component" value="Unplaced"/>
</dbReference>
<dbReference type="InterPro" id="IPR036865">
    <property type="entry name" value="CRAL-TRIO_dom_sf"/>
</dbReference>
<dbReference type="GO" id="GO:0005737">
    <property type="term" value="C:cytoplasm"/>
    <property type="evidence" value="ECO:0007669"/>
    <property type="project" value="UniProtKB-SubCell"/>
</dbReference>
<keyword evidence="6" id="KW-1185">Reference proteome</keyword>
<dbReference type="Pfam" id="PF13716">
    <property type="entry name" value="CRAL_TRIO_2"/>
    <property type="match status" value="1"/>
</dbReference>
<dbReference type="GeneTree" id="ENSGT00940000165419"/>
<dbReference type="FunFam" id="3.40.525.10:FF:000001">
    <property type="entry name" value="BCL2/adenovirus E1B protein-interacting protein 2"/>
    <property type="match status" value="1"/>
</dbReference>
<dbReference type="GeneID" id="111854254"/>
<dbReference type="RefSeq" id="XP_023687804.1">
    <property type="nucleotide sequence ID" value="XM_023832036.2"/>
</dbReference>
<dbReference type="GO" id="GO:0006915">
    <property type="term" value="P:apoptotic process"/>
    <property type="evidence" value="ECO:0007669"/>
    <property type="project" value="TreeGrafter"/>
</dbReference>
<organism evidence="5 6">
    <name type="scientific">Paramormyrops kingsleyae</name>
    <dbReference type="NCBI Taxonomy" id="1676925"/>
    <lineage>
        <taxon>Eukaryota</taxon>
        <taxon>Metazoa</taxon>
        <taxon>Chordata</taxon>
        <taxon>Craniata</taxon>
        <taxon>Vertebrata</taxon>
        <taxon>Euteleostomi</taxon>
        <taxon>Actinopterygii</taxon>
        <taxon>Neopterygii</taxon>
        <taxon>Teleostei</taxon>
        <taxon>Osteoglossocephala</taxon>
        <taxon>Osteoglossomorpha</taxon>
        <taxon>Osteoglossiformes</taxon>
        <taxon>Mormyridae</taxon>
        <taxon>Paramormyrops</taxon>
    </lineage>
</organism>
<reference evidence="5" key="2">
    <citation type="submission" date="2025-09" db="UniProtKB">
        <authorList>
            <consortium name="Ensembl"/>
        </authorList>
    </citation>
    <scope>IDENTIFICATION</scope>
</reference>
<dbReference type="InterPro" id="IPR022181">
    <property type="entry name" value="Bcl2-/adenovirus-E1B"/>
</dbReference>
<dbReference type="InterPro" id="IPR001251">
    <property type="entry name" value="CRAL-TRIO_dom"/>
</dbReference>
<feature type="compositionally biased region" description="Acidic residues" evidence="3">
    <location>
        <begin position="113"/>
        <end position="125"/>
    </location>
</feature>
<dbReference type="KEGG" id="pki:111854254"/>
<protein>
    <submittedName>
        <fullName evidence="5">BCL2/adenovirus E1B 19 kDa protein-interacting protein 2-like</fullName>
    </submittedName>
</protein>
<dbReference type="Gene3D" id="3.40.525.10">
    <property type="entry name" value="CRAL-TRIO lipid binding domain"/>
    <property type="match status" value="1"/>
</dbReference>
<name>A0A3B3R2I0_9TELE</name>
<dbReference type="Ensembl" id="ENSPKIT00000036789.1">
    <property type="protein sequence ID" value="ENSPKIP00000012394.1"/>
    <property type="gene ID" value="ENSPKIG00000000205.1"/>
</dbReference>
<feature type="region of interest" description="Disordered" evidence="3">
    <location>
        <begin position="108"/>
        <end position="140"/>
    </location>
</feature>
<evidence type="ECO:0000256" key="1">
    <source>
        <dbReference type="ARBA" id="ARBA00004496"/>
    </source>
</evidence>
<comment type="subcellular location">
    <subcellularLocation>
        <location evidence="1">Cytoplasm</location>
    </subcellularLocation>
</comment>
<dbReference type="Pfam" id="PF12496">
    <property type="entry name" value="BNIP2"/>
    <property type="match status" value="1"/>
</dbReference>
<reference evidence="5" key="1">
    <citation type="submission" date="2025-08" db="UniProtKB">
        <authorList>
            <consortium name="Ensembl"/>
        </authorList>
    </citation>
    <scope>IDENTIFICATION</scope>
</reference>
<evidence type="ECO:0000259" key="4">
    <source>
        <dbReference type="PROSITE" id="PS50191"/>
    </source>
</evidence>
<feature type="compositionally biased region" description="Basic and acidic residues" evidence="3">
    <location>
        <begin position="29"/>
        <end position="45"/>
    </location>
</feature>
<proteinExistence type="predicted"/>
<evidence type="ECO:0000256" key="2">
    <source>
        <dbReference type="ARBA" id="ARBA00022490"/>
    </source>
</evidence>
<keyword evidence="2" id="KW-0963">Cytoplasm</keyword>
<dbReference type="PANTHER" id="PTHR12112">
    <property type="entry name" value="BNIP - RELATED"/>
    <property type="match status" value="1"/>
</dbReference>
<feature type="region of interest" description="Disordered" evidence="3">
    <location>
        <begin position="29"/>
        <end position="81"/>
    </location>
</feature>
<dbReference type="SUPFAM" id="SSF52087">
    <property type="entry name" value="CRAL/TRIO domain"/>
    <property type="match status" value="1"/>
</dbReference>
<feature type="domain" description="CRAL-TRIO" evidence="4">
    <location>
        <begin position="207"/>
        <end position="364"/>
    </location>
</feature>
<dbReference type="CDD" id="cd00170">
    <property type="entry name" value="SEC14"/>
    <property type="match status" value="1"/>
</dbReference>
<dbReference type="OrthoDB" id="19923at2759"/>
<evidence type="ECO:0000313" key="6">
    <source>
        <dbReference type="Proteomes" id="UP000261540"/>
    </source>
</evidence>
<evidence type="ECO:0000256" key="3">
    <source>
        <dbReference type="SAM" id="MobiDB-lite"/>
    </source>
</evidence>
<dbReference type="PANTHER" id="PTHR12112:SF21">
    <property type="entry name" value="BCL-2_ADENOVIRUS E1B 19 KDA-INTERACTING PROTEIN 2-LIKE PROTEIN"/>
    <property type="match status" value="1"/>
</dbReference>
<accession>A0A3B3R2I0</accession>
<dbReference type="AlphaFoldDB" id="A0A3B3R2I0"/>